<dbReference type="GO" id="GO:0006612">
    <property type="term" value="P:protein targeting to membrane"/>
    <property type="evidence" value="ECO:0007669"/>
    <property type="project" value="TreeGrafter"/>
</dbReference>
<evidence type="ECO:0000313" key="9">
    <source>
        <dbReference type="EMBL" id="PPQ74424.1"/>
    </source>
</evidence>
<evidence type="ECO:0000256" key="4">
    <source>
        <dbReference type="ARBA" id="ARBA00022753"/>
    </source>
</evidence>
<dbReference type="EMBL" id="NHYE01005341">
    <property type="protein sequence ID" value="PPQ74424.1"/>
    <property type="molecule type" value="Genomic_DNA"/>
</dbReference>
<protein>
    <recommendedName>
        <fullName evidence="8">VPS37 C-terminal domain-containing protein</fullName>
    </recommendedName>
</protein>
<dbReference type="OrthoDB" id="10260857at2759"/>
<dbReference type="PANTHER" id="PTHR13678">
    <property type="entry name" value="VACUOLAR PROTEIN SORTING-ASSOCIATED PROTEIN 37"/>
    <property type="match status" value="1"/>
</dbReference>
<dbReference type="InParanoid" id="A0A409W7D0"/>
<dbReference type="InterPro" id="IPR029012">
    <property type="entry name" value="Helix_hairpin_bin_sf"/>
</dbReference>
<comment type="similarity">
    <text evidence="2">Belongs to the VPS37 family.</text>
</comment>
<evidence type="ECO:0000256" key="1">
    <source>
        <dbReference type="ARBA" id="ARBA00004177"/>
    </source>
</evidence>
<gene>
    <name evidence="9" type="ORF">CVT26_001406</name>
</gene>
<keyword evidence="3 6" id="KW-0813">Transport</keyword>
<evidence type="ECO:0000256" key="6">
    <source>
        <dbReference type="PROSITE-ProRule" id="PRU00646"/>
    </source>
</evidence>
<feature type="domain" description="VPS37 C-terminal" evidence="8">
    <location>
        <begin position="88"/>
        <end position="214"/>
    </location>
</feature>
<dbReference type="GO" id="GO:0000813">
    <property type="term" value="C:ESCRT I complex"/>
    <property type="evidence" value="ECO:0007669"/>
    <property type="project" value="UniProtKB-ARBA"/>
</dbReference>
<dbReference type="PROSITE" id="PS51314">
    <property type="entry name" value="VPS37_C"/>
    <property type="match status" value="1"/>
</dbReference>
<dbReference type="STRING" id="231916.A0A409W7D0"/>
<keyword evidence="4" id="KW-0967">Endosome</keyword>
<comment type="subcellular location">
    <subcellularLocation>
        <location evidence="1">Endosome</location>
    </subcellularLocation>
</comment>
<accession>A0A409W7D0</accession>
<dbReference type="GO" id="GO:0043162">
    <property type="term" value="P:ubiquitin-dependent protein catabolic process via the multivesicular body sorting pathway"/>
    <property type="evidence" value="ECO:0007669"/>
    <property type="project" value="TreeGrafter"/>
</dbReference>
<evidence type="ECO:0000256" key="5">
    <source>
        <dbReference type="ARBA" id="ARBA00022927"/>
    </source>
</evidence>
<dbReference type="AlphaFoldDB" id="A0A409W7D0"/>
<reference evidence="9 10" key="1">
    <citation type="journal article" date="2018" name="Evol. Lett.">
        <title>Horizontal gene cluster transfer increased hallucinogenic mushroom diversity.</title>
        <authorList>
            <person name="Reynolds H.T."/>
            <person name="Vijayakumar V."/>
            <person name="Gluck-Thaler E."/>
            <person name="Korotkin H.B."/>
            <person name="Matheny P.B."/>
            <person name="Slot J.C."/>
        </authorList>
    </citation>
    <scope>NUCLEOTIDE SEQUENCE [LARGE SCALE GENOMIC DNA]</scope>
    <source>
        <strain evidence="9 10">SRW20</strain>
    </source>
</reference>
<evidence type="ECO:0000256" key="7">
    <source>
        <dbReference type="SAM" id="MobiDB-lite"/>
    </source>
</evidence>
<keyword evidence="5 6" id="KW-0653">Protein transport</keyword>
<comment type="caution">
    <text evidence="9">The sequence shown here is derived from an EMBL/GenBank/DDBJ whole genome shotgun (WGS) entry which is preliminary data.</text>
</comment>
<organism evidence="9 10">
    <name type="scientific">Gymnopilus dilepis</name>
    <dbReference type="NCBI Taxonomy" id="231916"/>
    <lineage>
        <taxon>Eukaryota</taxon>
        <taxon>Fungi</taxon>
        <taxon>Dikarya</taxon>
        <taxon>Basidiomycota</taxon>
        <taxon>Agaricomycotina</taxon>
        <taxon>Agaricomycetes</taxon>
        <taxon>Agaricomycetidae</taxon>
        <taxon>Agaricales</taxon>
        <taxon>Agaricineae</taxon>
        <taxon>Hymenogastraceae</taxon>
        <taxon>Gymnopilus</taxon>
    </lineage>
</organism>
<evidence type="ECO:0000259" key="8">
    <source>
        <dbReference type="PROSITE" id="PS51314"/>
    </source>
</evidence>
<dbReference type="Proteomes" id="UP000284706">
    <property type="component" value="Unassembled WGS sequence"/>
</dbReference>
<proteinExistence type="inferred from homology"/>
<evidence type="ECO:0000256" key="3">
    <source>
        <dbReference type="ARBA" id="ARBA00022448"/>
    </source>
</evidence>
<dbReference type="GO" id="GO:0006623">
    <property type="term" value="P:protein targeting to vacuole"/>
    <property type="evidence" value="ECO:0007669"/>
    <property type="project" value="TreeGrafter"/>
</dbReference>
<dbReference type="Gene3D" id="1.10.287.660">
    <property type="entry name" value="Helix hairpin bin"/>
    <property type="match status" value="1"/>
</dbReference>
<dbReference type="InterPro" id="IPR009851">
    <property type="entry name" value="Mod_r"/>
</dbReference>
<feature type="compositionally biased region" description="Low complexity" evidence="7">
    <location>
        <begin position="144"/>
        <end position="175"/>
    </location>
</feature>
<dbReference type="Pfam" id="PF07200">
    <property type="entry name" value="Mod_r"/>
    <property type="match status" value="1"/>
</dbReference>
<evidence type="ECO:0000313" key="10">
    <source>
        <dbReference type="Proteomes" id="UP000284706"/>
    </source>
</evidence>
<feature type="region of interest" description="Disordered" evidence="7">
    <location>
        <begin position="144"/>
        <end position="178"/>
    </location>
</feature>
<sequence length="214" mass="24559">MSTPSPLLRDFPELSHLSREDLEDLLTDPVYFQAVFHSLSFVKELYNSQAELGSANEAIARNNLALQQRLYDLRTETKDAFDDAKALEVRWKEVEKEQKEVYQRFDQNFLLLRLRHSITAQDDASEALASSFVQQVSDAPYTSYTSSSYASSSTPNPTAALREESGTPSGTGTPRTGRDVDEFIRNFRELRKVYHKRALWAEKWGRGEVLWRDD</sequence>
<keyword evidence="10" id="KW-1185">Reference proteome</keyword>
<name>A0A409W7D0_9AGAR</name>
<evidence type="ECO:0000256" key="2">
    <source>
        <dbReference type="ARBA" id="ARBA00007617"/>
    </source>
</evidence>
<dbReference type="PANTHER" id="PTHR13678:SF2">
    <property type="entry name" value="VACUOLAR PROTEIN SORTING-ASSOCIATED PROTEIN 37A"/>
    <property type="match status" value="1"/>
</dbReference>